<keyword evidence="2 7" id="KW-0285">Flavoprotein</keyword>
<evidence type="ECO:0000313" key="10">
    <source>
        <dbReference type="Proteomes" id="UP000330809"/>
    </source>
</evidence>
<dbReference type="Gene3D" id="3.20.20.70">
    <property type="entry name" value="Aldolase class I"/>
    <property type="match status" value="1"/>
</dbReference>
<evidence type="ECO:0000256" key="7">
    <source>
        <dbReference type="PIRSR" id="PIRSR000138-2"/>
    </source>
</evidence>
<feature type="binding site" evidence="7">
    <location>
        <position position="138"/>
    </location>
    <ligand>
        <name>FMN</name>
        <dbReference type="ChEBI" id="CHEBI:58210"/>
    </ligand>
</feature>
<comment type="cofactor">
    <cofactor evidence="1">
        <name>FMN</name>
        <dbReference type="ChEBI" id="CHEBI:58210"/>
    </cofactor>
</comment>
<dbReference type="PANTHER" id="PTHR10578:SF107">
    <property type="entry name" value="2-HYDROXYACID OXIDASE 1"/>
    <property type="match status" value="1"/>
</dbReference>
<dbReference type="GO" id="GO:0005886">
    <property type="term" value="C:plasma membrane"/>
    <property type="evidence" value="ECO:0007669"/>
    <property type="project" value="TreeGrafter"/>
</dbReference>
<feature type="binding site" evidence="7">
    <location>
        <begin position="318"/>
        <end position="322"/>
    </location>
    <ligand>
        <name>FMN</name>
        <dbReference type="ChEBI" id="CHEBI:58210"/>
    </ligand>
</feature>
<evidence type="ECO:0000256" key="6">
    <source>
        <dbReference type="PIRSR" id="PIRSR000138-1"/>
    </source>
</evidence>
<feature type="binding site" evidence="7">
    <location>
        <position position="166"/>
    </location>
    <ligand>
        <name>FMN</name>
        <dbReference type="ChEBI" id="CHEBI:58210"/>
    </ligand>
</feature>
<dbReference type="PIRSF" id="PIRSF000138">
    <property type="entry name" value="Al-hdrx_acd_dh"/>
    <property type="match status" value="1"/>
</dbReference>
<dbReference type="AlphaFoldDB" id="A0A449IFT6"/>
<dbReference type="InterPro" id="IPR012133">
    <property type="entry name" value="Alpha-hydoxy_acid_DH_FMN"/>
</dbReference>
<feature type="binding site" evidence="7">
    <location>
        <position position="117"/>
    </location>
    <ligand>
        <name>FMN</name>
        <dbReference type="ChEBI" id="CHEBI:58210"/>
    </ligand>
</feature>
<dbReference type="EC" id="1.1.99.31" evidence="9"/>
<comment type="similarity">
    <text evidence="5">Belongs to the FMN-dependent alpha-hydroxy acid dehydrogenase family.</text>
</comment>
<dbReference type="RefSeq" id="WP_133143966.1">
    <property type="nucleotide sequence ID" value="NZ_CAACYJ010000012.1"/>
</dbReference>
<dbReference type="PANTHER" id="PTHR10578">
    <property type="entry name" value="S -2-HYDROXY-ACID OXIDASE-RELATED"/>
    <property type="match status" value="1"/>
</dbReference>
<dbReference type="InterPro" id="IPR000262">
    <property type="entry name" value="FMN-dep_DH"/>
</dbReference>
<feature type="binding site" evidence="7">
    <location>
        <position position="285"/>
    </location>
    <ligand>
        <name>FMN</name>
        <dbReference type="ChEBI" id="CHEBI:58210"/>
    </ligand>
</feature>
<keyword evidence="4 9" id="KW-0560">Oxidoreductase</keyword>
<dbReference type="InterPro" id="IPR008259">
    <property type="entry name" value="FMN_hydac_DH_AS"/>
</dbReference>
<dbReference type="EMBL" id="CAACYJ010000012">
    <property type="protein sequence ID" value="VFB18338.1"/>
    <property type="molecule type" value="Genomic_DNA"/>
</dbReference>
<reference evidence="9 10" key="1">
    <citation type="submission" date="2019-02" db="EMBL/GenBank/DDBJ databases">
        <authorList>
            <consortium name="Pathogen Informatics"/>
        </authorList>
    </citation>
    <scope>NUCLEOTIDE SEQUENCE [LARGE SCALE GENOMIC DNA]</scope>
    <source>
        <strain evidence="9 10">3012STDY7103891</strain>
    </source>
</reference>
<sequence length="401" mass="44713">MQRRLYQGRDFRRAQNIEELREMARRRLPNFSFEYVEGGSDDEVTLKRNRAIFESVTLQPRTLRDVGQRTLERSFFNKPAQLPFMVGPTGFNGLLTQDGDLQLARAAANAGIPFVLSNASTTSMEDIASVDNIRAWMQIYLYRTRDHVARLVERAQRLNLEAIVVTTDSAILGNREWDKRNYVKPLLLDVRNHLDVLCHPRWIWDVLVPNGVPRFKNLGDLLPPGQDTVKGAASALAAELDPSLNWDDIAWLRDMWRGKLIVKGMIHPDDARLAMQYGVDGVVLSNHGGRQLDGAVSAMETLPEVARICRGQMEVFLDGGFRRGSDIAKALLLGASGVLIGRAGIYGLAAGKGPGAAHAIDILRNELDRTLGLLGCCRLEELTPDLIHAPHWRALAEAIRN</sequence>
<keyword evidence="3 7" id="KW-0288">FMN</keyword>
<feature type="binding site" evidence="7">
    <location>
        <position position="140"/>
    </location>
    <ligand>
        <name>glyoxylate</name>
        <dbReference type="ChEBI" id="CHEBI:36655"/>
    </ligand>
</feature>
<feature type="domain" description="FMN hydroxy acid dehydrogenase" evidence="8">
    <location>
        <begin position="9"/>
        <end position="392"/>
    </location>
</feature>
<proteinExistence type="inferred from homology"/>
<evidence type="ECO:0000256" key="3">
    <source>
        <dbReference type="ARBA" id="ARBA00022643"/>
    </source>
</evidence>
<evidence type="ECO:0000259" key="8">
    <source>
        <dbReference type="PROSITE" id="PS51349"/>
    </source>
</evidence>
<feature type="binding site" evidence="7">
    <location>
        <begin position="88"/>
        <end position="90"/>
    </location>
    <ligand>
        <name>FMN</name>
        <dbReference type="ChEBI" id="CHEBI:58210"/>
    </ligand>
</feature>
<dbReference type="SUPFAM" id="SSF51395">
    <property type="entry name" value="FMN-linked oxidoreductases"/>
    <property type="match status" value="1"/>
</dbReference>
<evidence type="ECO:0000313" key="9">
    <source>
        <dbReference type="EMBL" id="VFB18338.1"/>
    </source>
</evidence>
<feature type="binding site" evidence="7">
    <location>
        <position position="175"/>
    </location>
    <ligand>
        <name>glyoxylate</name>
        <dbReference type="ChEBI" id="CHEBI:36655"/>
    </ligand>
</feature>
<dbReference type="GO" id="GO:0010181">
    <property type="term" value="F:FMN binding"/>
    <property type="evidence" value="ECO:0007669"/>
    <property type="project" value="InterPro"/>
</dbReference>
<dbReference type="InterPro" id="IPR037396">
    <property type="entry name" value="FMN_HAD"/>
</dbReference>
<feature type="binding site" evidence="7">
    <location>
        <position position="287"/>
    </location>
    <ligand>
        <name>glyoxylate</name>
        <dbReference type="ChEBI" id="CHEBI:36655"/>
    </ligand>
</feature>
<dbReference type="GO" id="GO:0004459">
    <property type="term" value="F:L-lactate dehydrogenase (NAD+) activity"/>
    <property type="evidence" value="ECO:0007669"/>
    <property type="project" value="TreeGrafter"/>
</dbReference>
<feature type="binding site" evidence="7">
    <location>
        <position position="290"/>
    </location>
    <ligand>
        <name>glyoxylate</name>
        <dbReference type="ChEBI" id="CHEBI:36655"/>
    </ligand>
</feature>
<dbReference type="GO" id="GO:0009060">
    <property type="term" value="P:aerobic respiration"/>
    <property type="evidence" value="ECO:0007669"/>
    <property type="project" value="TreeGrafter"/>
</dbReference>
<protein>
    <submittedName>
        <fullName evidence="9">(S)-mandelate dehydrogenase</fullName>
        <ecNumber evidence="9">1.1.99.31</ecNumber>
    </submittedName>
</protein>
<gene>
    <name evidence="9" type="primary">mdlB</name>
    <name evidence="9" type="ORF">NCTC10754_00881</name>
</gene>
<feature type="binding site" evidence="7">
    <location>
        <begin position="341"/>
        <end position="342"/>
    </location>
    <ligand>
        <name>FMN</name>
        <dbReference type="ChEBI" id="CHEBI:58210"/>
    </ligand>
</feature>
<evidence type="ECO:0000256" key="4">
    <source>
        <dbReference type="ARBA" id="ARBA00023002"/>
    </source>
</evidence>
<accession>A0A449IFT6</accession>
<dbReference type="PROSITE" id="PS51349">
    <property type="entry name" value="FMN_HYDROXY_ACID_DH_2"/>
    <property type="match status" value="1"/>
</dbReference>
<dbReference type="GO" id="GO:0033720">
    <property type="term" value="F:(S)-mandelate dehydrogenase activity"/>
    <property type="evidence" value="ECO:0007669"/>
    <property type="project" value="UniProtKB-EC"/>
</dbReference>
<dbReference type="FunFam" id="3.20.20.70:FF:000029">
    <property type="entry name" value="L-lactate dehydrogenase"/>
    <property type="match status" value="1"/>
</dbReference>
<feature type="active site" description="Proton acceptor" evidence="6">
    <location>
        <position position="287"/>
    </location>
</feature>
<dbReference type="CDD" id="cd02809">
    <property type="entry name" value="alpha_hydroxyacid_oxid_FMN"/>
    <property type="match status" value="1"/>
</dbReference>
<feature type="binding site" evidence="7">
    <location>
        <position position="35"/>
    </location>
    <ligand>
        <name>glyoxylate</name>
        <dbReference type="ChEBI" id="CHEBI:36655"/>
    </ligand>
</feature>
<name>A0A449IFT6_PSEFR</name>
<evidence type="ECO:0000256" key="2">
    <source>
        <dbReference type="ARBA" id="ARBA00022630"/>
    </source>
</evidence>
<evidence type="ECO:0000256" key="1">
    <source>
        <dbReference type="ARBA" id="ARBA00001917"/>
    </source>
</evidence>
<evidence type="ECO:0000256" key="5">
    <source>
        <dbReference type="ARBA" id="ARBA00024042"/>
    </source>
</evidence>
<dbReference type="Pfam" id="PF01070">
    <property type="entry name" value="FMN_dh"/>
    <property type="match status" value="1"/>
</dbReference>
<feature type="binding site" evidence="7">
    <location>
        <position position="263"/>
    </location>
    <ligand>
        <name>glyoxylate</name>
        <dbReference type="ChEBI" id="CHEBI:36655"/>
    </ligand>
</feature>
<dbReference type="Proteomes" id="UP000330809">
    <property type="component" value="Unassembled WGS sequence"/>
</dbReference>
<dbReference type="InterPro" id="IPR013785">
    <property type="entry name" value="Aldolase_TIM"/>
</dbReference>
<organism evidence="9 10">
    <name type="scientific">Pseudomonas fragi</name>
    <dbReference type="NCBI Taxonomy" id="296"/>
    <lineage>
        <taxon>Bacteria</taxon>
        <taxon>Pseudomonadati</taxon>
        <taxon>Pseudomonadota</taxon>
        <taxon>Gammaproteobacteria</taxon>
        <taxon>Pseudomonadales</taxon>
        <taxon>Pseudomonadaceae</taxon>
        <taxon>Pseudomonas</taxon>
    </lineage>
</organism>
<dbReference type="PROSITE" id="PS00557">
    <property type="entry name" value="FMN_HYDROXY_ACID_DH_1"/>
    <property type="match status" value="1"/>
</dbReference>